<dbReference type="GO" id="GO:0004190">
    <property type="term" value="F:aspartic-type endopeptidase activity"/>
    <property type="evidence" value="ECO:0007669"/>
    <property type="project" value="UniProtKB-KW"/>
</dbReference>
<dbReference type="InterPro" id="IPR033121">
    <property type="entry name" value="PEPTIDASE_A1"/>
</dbReference>
<keyword evidence="5" id="KW-0325">Glycoprotein</keyword>
<evidence type="ECO:0000313" key="9">
    <source>
        <dbReference type="EMBL" id="KAK7267340.1"/>
    </source>
</evidence>
<evidence type="ECO:0000256" key="2">
    <source>
        <dbReference type="ARBA" id="ARBA00022670"/>
    </source>
</evidence>
<feature type="signal peptide" evidence="7">
    <location>
        <begin position="1"/>
        <end position="20"/>
    </location>
</feature>
<dbReference type="InterPro" id="IPR032861">
    <property type="entry name" value="TAXi_N"/>
</dbReference>
<evidence type="ECO:0000256" key="1">
    <source>
        <dbReference type="ARBA" id="ARBA00007447"/>
    </source>
</evidence>
<evidence type="ECO:0000256" key="7">
    <source>
        <dbReference type="SAM" id="SignalP"/>
    </source>
</evidence>
<evidence type="ECO:0000256" key="5">
    <source>
        <dbReference type="ARBA" id="ARBA00023180"/>
    </source>
</evidence>
<evidence type="ECO:0000256" key="4">
    <source>
        <dbReference type="ARBA" id="ARBA00022801"/>
    </source>
</evidence>
<comment type="similarity">
    <text evidence="1">Belongs to the peptidase A1 family.</text>
</comment>
<dbReference type="AlphaFoldDB" id="A0AAN9I890"/>
<dbReference type="PRINTS" id="PR00792">
    <property type="entry name" value="PEPSIN"/>
</dbReference>
<feature type="chain" id="PRO_5042930260" description="Peptidase A1 domain-containing protein" evidence="7">
    <location>
        <begin position="21"/>
        <end position="410"/>
    </location>
</feature>
<dbReference type="FunFam" id="2.40.70.10:FF:000031">
    <property type="entry name" value="Aspartyl protease AED1"/>
    <property type="match status" value="1"/>
</dbReference>
<dbReference type="PANTHER" id="PTHR47967">
    <property type="entry name" value="OS07G0603500 PROTEIN-RELATED"/>
    <property type="match status" value="1"/>
</dbReference>
<name>A0AAN9I890_CROPI</name>
<protein>
    <recommendedName>
        <fullName evidence="8">Peptidase A1 domain-containing protein</fullName>
    </recommendedName>
</protein>
<keyword evidence="2" id="KW-0645">Protease</keyword>
<reference evidence="9 10" key="1">
    <citation type="submission" date="2024-01" db="EMBL/GenBank/DDBJ databases">
        <title>The genomes of 5 underutilized Papilionoideae crops provide insights into root nodulation and disease resistanc.</title>
        <authorList>
            <person name="Yuan L."/>
        </authorList>
    </citation>
    <scope>NUCLEOTIDE SEQUENCE [LARGE SCALE GENOMIC DNA]</scope>
    <source>
        <strain evidence="9">ZHUSHIDOU_FW_LH</strain>
        <tissue evidence="9">Leaf</tissue>
    </source>
</reference>
<dbReference type="EMBL" id="JAYWIO010000004">
    <property type="protein sequence ID" value="KAK7267340.1"/>
    <property type="molecule type" value="Genomic_DNA"/>
</dbReference>
<sequence>MKEVLSLAIILLMLSISSSAESNGLSIDLIHRYSSPLSPNYNSSMTQSDFLIEAAFRSISRAKRFNTYLGESKAGVTDLIPNDADYLMKIFIGTPPVQTLAAADTGSDLSWIQCLPCEQCYKQKAPIFNPKKSTTYRELSCDSKACMSVSRPACGLKGECRYLQQYLDNTITVGTLATDTVSFNNSFQGRIIKYPNTILGCGHSNIGQFLPTEEGIIGLGRGPLSLATQLGTTKFKFGFDTQKNRRGVVTTPLVSRSPTSYYHIYLTGVSVNGKVVDALKYSNGDIIVDSGTTLTFLKSGLYSQVEQAIANAIDAFPVRDPPKPYNLCYWEGTVSKLPSVAFRFFESSYELKLYPNSLYTHVGKKKVCLLILPTDGLSILGNIAQENHNVEYDIDEGTISFARADCIKEK</sequence>
<dbReference type="SUPFAM" id="SSF50630">
    <property type="entry name" value="Acid proteases"/>
    <property type="match status" value="1"/>
</dbReference>
<keyword evidence="4" id="KW-0378">Hydrolase</keyword>
<dbReference type="InterPro" id="IPR001461">
    <property type="entry name" value="Aspartic_peptidase_A1"/>
</dbReference>
<keyword evidence="3" id="KW-0064">Aspartyl protease</keyword>
<evidence type="ECO:0000256" key="3">
    <source>
        <dbReference type="ARBA" id="ARBA00022750"/>
    </source>
</evidence>
<feature type="active site" evidence="6">
    <location>
        <position position="289"/>
    </location>
</feature>
<dbReference type="CDD" id="cd05476">
    <property type="entry name" value="pepsin_A_like_plant"/>
    <property type="match status" value="1"/>
</dbReference>
<feature type="active site" evidence="6">
    <location>
        <position position="104"/>
    </location>
</feature>
<dbReference type="InterPro" id="IPR051708">
    <property type="entry name" value="Plant_Aspart_Prot_A1"/>
</dbReference>
<proteinExistence type="inferred from homology"/>
<dbReference type="InterPro" id="IPR032799">
    <property type="entry name" value="TAXi_C"/>
</dbReference>
<dbReference type="Proteomes" id="UP001372338">
    <property type="component" value="Unassembled WGS sequence"/>
</dbReference>
<dbReference type="GO" id="GO:0006508">
    <property type="term" value="P:proteolysis"/>
    <property type="evidence" value="ECO:0007669"/>
    <property type="project" value="UniProtKB-KW"/>
</dbReference>
<gene>
    <name evidence="9" type="ORF">RIF29_20009</name>
</gene>
<dbReference type="Gene3D" id="2.40.70.10">
    <property type="entry name" value="Acid Proteases"/>
    <property type="match status" value="2"/>
</dbReference>
<dbReference type="PANTHER" id="PTHR47967:SF128">
    <property type="entry name" value="ASPARTIC PROTEINASE CDR1-LIKE"/>
    <property type="match status" value="1"/>
</dbReference>
<comment type="caution">
    <text evidence="9">The sequence shown here is derived from an EMBL/GenBank/DDBJ whole genome shotgun (WGS) entry which is preliminary data.</text>
</comment>
<evidence type="ECO:0000313" key="10">
    <source>
        <dbReference type="Proteomes" id="UP001372338"/>
    </source>
</evidence>
<dbReference type="Pfam" id="PF14541">
    <property type="entry name" value="TAXi_C"/>
    <property type="match status" value="1"/>
</dbReference>
<dbReference type="GO" id="GO:0005576">
    <property type="term" value="C:extracellular region"/>
    <property type="evidence" value="ECO:0007669"/>
    <property type="project" value="TreeGrafter"/>
</dbReference>
<evidence type="ECO:0000259" key="8">
    <source>
        <dbReference type="PROSITE" id="PS51767"/>
    </source>
</evidence>
<keyword evidence="10" id="KW-1185">Reference proteome</keyword>
<feature type="domain" description="Peptidase A1" evidence="8">
    <location>
        <begin position="86"/>
        <end position="402"/>
    </location>
</feature>
<dbReference type="Pfam" id="PF14543">
    <property type="entry name" value="TAXi_N"/>
    <property type="match status" value="1"/>
</dbReference>
<dbReference type="InterPro" id="IPR021109">
    <property type="entry name" value="Peptidase_aspartic_dom_sf"/>
</dbReference>
<dbReference type="PROSITE" id="PS51767">
    <property type="entry name" value="PEPTIDASE_A1"/>
    <property type="match status" value="1"/>
</dbReference>
<keyword evidence="7" id="KW-0732">Signal</keyword>
<organism evidence="9 10">
    <name type="scientific">Crotalaria pallida</name>
    <name type="common">Smooth rattlebox</name>
    <name type="synonym">Crotalaria striata</name>
    <dbReference type="NCBI Taxonomy" id="3830"/>
    <lineage>
        <taxon>Eukaryota</taxon>
        <taxon>Viridiplantae</taxon>
        <taxon>Streptophyta</taxon>
        <taxon>Embryophyta</taxon>
        <taxon>Tracheophyta</taxon>
        <taxon>Spermatophyta</taxon>
        <taxon>Magnoliopsida</taxon>
        <taxon>eudicotyledons</taxon>
        <taxon>Gunneridae</taxon>
        <taxon>Pentapetalae</taxon>
        <taxon>rosids</taxon>
        <taxon>fabids</taxon>
        <taxon>Fabales</taxon>
        <taxon>Fabaceae</taxon>
        <taxon>Papilionoideae</taxon>
        <taxon>50 kb inversion clade</taxon>
        <taxon>genistoids sensu lato</taxon>
        <taxon>core genistoids</taxon>
        <taxon>Crotalarieae</taxon>
        <taxon>Crotalaria</taxon>
    </lineage>
</organism>
<dbReference type="InterPro" id="IPR034161">
    <property type="entry name" value="Pepsin-like_plant"/>
</dbReference>
<evidence type="ECO:0000256" key="6">
    <source>
        <dbReference type="PIRSR" id="PIRSR601461-1"/>
    </source>
</evidence>
<accession>A0AAN9I890</accession>